<keyword evidence="3" id="KW-1185">Reference proteome</keyword>
<feature type="region of interest" description="Disordered" evidence="1">
    <location>
        <begin position="174"/>
        <end position="395"/>
    </location>
</feature>
<protein>
    <submittedName>
        <fullName evidence="2">Uncharacterized protein</fullName>
    </submittedName>
</protein>
<evidence type="ECO:0000313" key="3">
    <source>
        <dbReference type="Proteomes" id="UP001152803"/>
    </source>
</evidence>
<feature type="compositionally biased region" description="Polar residues" evidence="1">
    <location>
        <begin position="37"/>
        <end position="48"/>
    </location>
</feature>
<feature type="compositionally biased region" description="Basic and acidic residues" evidence="1">
    <location>
        <begin position="342"/>
        <end position="368"/>
    </location>
</feature>
<evidence type="ECO:0000313" key="2">
    <source>
        <dbReference type="EMBL" id="KAJ8274919.1"/>
    </source>
</evidence>
<dbReference type="AlphaFoldDB" id="A0A9Q1DM71"/>
<feature type="region of interest" description="Disordered" evidence="1">
    <location>
        <begin position="1"/>
        <end position="74"/>
    </location>
</feature>
<accession>A0A9Q1DM71</accession>
<evidence type="ECO:0000256" key="1">
    <source>
        <dbReference type="SAM" id="MobiDB-lite"/>
    </source>
</evidence>
<dbReference type="EMBL" id="JAFJMO010000006">
    <property type="protein sequence ID" value="KAJ8274919.1"/>
    <property type="molecule type" value="Genomic_DNA"/>
</dbReference>
<dbReference type="OrthoDB" id="8920846at2759"/>
<feature type="compositionally biased region" description="Basic and acidic residues" evidence="1">
    <location>
        <begin position="318"/>
        <end position="333"/>
    </location>
</feature>
<organism evidence="2 3">
    <name type="scientific">Conger conger</name>
    <name type="common">Conger eel</name>
    <name type="synonym">Muraena conger</name>
    <dbReference type="NCBI Taxonomy" id="82655"/>
    <lineage>
        <taxon>Eukaryota</taxon>
        <taxon>Metazoa</taxon>
        <taxon>Chordata</taxon>
        <taxon>Craniata</taxon>
        <taxon>Vertebrata</taxon>
        <taxon>Euteleostomi</taxon>
        <taxon>Actinopterygii</taxon>
        <taxon>Neopterygii</taxon>
        <taxon>Teleostei</taxon>
        <taxon>Anguilliformes</taxon>
        <taxon>Congridae</taxon>
        <taxon>Conger</taxon>
    </lineage>
</organism>
<gene>
    <name evidence="2" type="ORF">COCON_G00095440</name>
</gene>
<comment type="caution">
    <text evidence="2">The sequence shown here is derived from an EMBL/GenBank/DDBJ whole genome shotgun (WGS) entry which is preliminary data.</text>
</comment>
<feature type="compositionally biased region" description="Low complexity" evidence="1">
    <location>
        <begin position="1"/>
        <end position="13"/>
    </location>
</feature>
<proteinExistence type="predicted"/>
<sequence length="546" mass="58455">MSGQEVQVEQSQQKFGLKRKLTGPPRLLLGKFRAKTQGDNQTEAQTKGPNGMNDSKGPGMGSPKNRQGNMGEDGSLGICVENFQKLTGKQPEMQGVQVSAMASEVCSTIRNSEAEGEGCDVGNTVKGRAKKKSRRWLWAPSLVCIRRRRRRACGEQTSDRTFHDAKTDLAGKLFVADPTGPSEDPKATTSQCQPAVTEGKGGFPDRAGSTLKRLLTSNKSKEPKGAHWDPAVQSRSSDQLHPKVSFRKKMGLIFKRGSKNAPTSAEHRGTTAPPDEETGGLPLSGKASSPEGDCSEATSKSGGHLTVSVEVSNFGHAGMEKRKPAEGSNRDDGCGSPVGLRKMAEEHKPRRCYKDEQDRPDRRLKSDLPSKAAGSLPPVMEETPAAEKDSDWSPGVGADSLKDLLKESDVSSLLDVACTENDRIPENVRTEDAMGSRLSLSGIAVENSVQDPLVLNGIDCMGYLSRDVVPVDIEIVVTNGPMGSPLEDLHRGDRSLVTDHPCEALLVQTASSLVQAAVKAALDQIAEELEAAAAAHQEAQACKCQL</sequence>
<dbReference type="Proteomes" id="UP001152803">
    <property type="component" value="Unassembled WGS sequence"/>
</dbReference>
<reference evidence="2" key="1">
    <citation type="journal article" date="2023" name="Science">
        <title>Genome structures resolve the early diversification of teleost fishes.</title>
        <authorList>
            <person name="Parey E."/>
            <person name="Louis A."/>
            <person name="Montfort J."/>
            <person name="Bouchez O."/>
            <person name="Roques C."/>
            <person name="Iampietro C."/>
            <person name="Lluch J."/>
            <person name="Castinel A."/>
            <person name="Donnadieu C."/>
            <person name="Desvignes T."/>
            <person name="Floi Bucao C."/>
            <person name="Jouanno E."/>
            <person name="Wen M."/>
            <person name="Mejri S."/>
            <person name="Dirks R."/>
            <person name="Jansen H."/>
            <person name="Henkel C."/>
            <person name="Chen W.J."/>
            <person name="Zahm M."/>
            <person name="Cabau C."/>
            <person name="Klopp C."/>
            <person name="Thompson A.W."/>
            <person name="Robinson-Rechavi M."/>
            <person name="Braasch I."/>
            <person name="Lecointre G."/>
            <person name="Bobe J."/>
            <person name="Postlethwait J.H."/>
            <person name="Berthelot C."/>
            <person name="Roest Crollius H."/>
            <person name="Guiguen Y."/>
        </authorList>
    </citation>
    <scope>NUCLEOTIDE SEQUENCE</scope>
    <source>
        <strain evidence="2">Concon-B</strain>
    </source>
</reference>
<name>A0A9Q1DM71_CONCO</name>